<sequence>MMNQNRSPKALFTEERRIIDDGFPFNTIPYLQKMGNPQRKYLECEHARRPDDGDIECPAKTKMDFEGNIAALNQPHNHPFKNETLKEERAFHNQLIKASSQSGEDLNKIFNLER</sequence>
<keyword evidence="2" id="KW-1185">Reference proteome</keyword>
<reference evidence="1 2" key="1">
    <citation type="journal article" date="2021" name="J. Hered.">
        <title>A chromosome-level genome assembly of the parasitoid wasp, Cotesia glomerata (Hymenoptera: Braconidae).</title>
        <authorList>
            <person name="Pinto B.J."/>
            <person name="Weis J.J."/>
            <person name="Gamble T."/>
            <person name="Ode P.J."/>
            <person name="Paul R."/>
            <person name="Zaspel J.M."/>
        </authorList>
    </citation>
    <scope>NUCLEOTIDE SEQUENCE [LARGE SCALE GENOMIC DNA]</scope>
    <source>
        <strain evidence="1">CgM1</strain>
    </source>
</reference>
<evidence type="ECO:0000313" key="1">
    <source>
        <dbReference type="EMBL" id="KAH0543603.1"/>
    </source>
</evidence>
<evidence type="ECO:0000313" key="2">
    <source>
        <dbReference type="Proteomes" id="UP000826195"/>
    </source>
</evidence>
<evidence type="ECO:0008006" key="3">
    <source>
        <dbReference type="Google" id="ProtNLM"/>
    </source>
</evidence>
<organism evidence="1 2">
    <name type="scientific">Cotesia glomerata</name>
    <name type="common">Lepidopteran parasitic wasp</name>
    <name type="synonym">Apanteles glomeratus</name>
    <dbReference type="NCBI Taxonomy" id="32391"/>
    <lineage>
        <taxon>Eukaryota</taxon>
        <taxon>Metazoa</taxon>
        <taxon>Ecdysozoa</taxon>
        <taxon>Arthropoda</taxon>
        <taxon>Hexapoda</taxon>
        <taxon>Insecta</taxon>
        <taxon>Pterygota</taxon>
        <taxon>Neoptera</taxon>
        <taxon>Endopterygota</taxon>
        <taxon>Hymenoptera</taxon>
        <taxon>Apocrita</taxon>
        <taxon>Ichneumonoidea</taxon>
        <taxon>Braconidae</taxon>
        <taxon>Microgastrinae</taxon>
        <taxon>Cotesia</taxon>
    </lineage>
</organism>
<protein>
    <recommendedName>
        <fullName evidence="3">FLYWCH-type domain-containing protein</fullName>
    </recommendedName>
</protein>
<accession>A0AAV7I3X6</accession>
<name>A0AAV7I3X6_COTGL</name>
<dbReference type="EMBL" id="JAHXZJ010002299">
    <property type="protein sequence ID" value="KAH0543603.1"/>
    <property type="molecule type" value="Genomic_DNA"/>
</dbReference>
<dbReference type="AlphaFoldDB" id="A0AAV7I3X6"/>
<dbReference type="Proteomes" id="UP000826195">
    <property type="component" value="Unassembled WGS sequence"/>
</dbReference>
<proteinExistence type="predicted"/>
<gene>
    <name evidence="1" type="ORF">KQX54_000394</name>
</gene>
<comment type="caution">
    <text evidence="1">The sequence shown here is derived from an EMBL/GenBank/DDBJ whole genome shotgun (WGS) entry which is preliminary data.</text>
</comment>
<feature type="non-terminal residue" evidence="1">
    <location>
        <position position="114"/>
    </location>
</feature>